<dbReference type="AlphaFoldDB" id="A0AAD1AE11"/>
<evidence type="ECO:0000313" key="2">
    <source>
        <dbReference type="EMBL" id="AZZ54894.1"/>
    </source>
</evidence>
<gene>
    <name evidence="2" type="ORF">C7V51_02610</name>
</gene>
<feature type="region of interest" description="Disordered" evidence="1">
    <location>
        <begin position="1"/>
        <end position="25"/>
    </location>
</feature>
<dbReference type="EMBL" id="CP028130">
    <property type="protein sequence ID" value="AZZ54894.1"/>
    <property type="molecule type" value="Genomic_DNA"/>
</dbReference>
<protein>
    <submittedName>
        <fullName evidence="2">Uncharacterized protein</fullName>
    </submittedName>
</protein>
<proteinExistence type="predicted"/>
<evidence type="ECO:0000313" key="3">
    <source>
        <dbReference type="Proteomes" id="UP000283946"/>
    </source>
</evidence>
<dbReference type="RefSeq" id="WP_104354081.1">
    <property type="nucleotide sequence ID" value="NZ_CP028130.1"/>
</dbReference>
<name>A0AAD1AE11_9MICO</name>
<accession>A0AAD1AE11</accession>
<reference evidence="2 3" key="1">
    <citation type="submission" date="2018-03" db="EMBL/GenBank/DDBJ databases">
        <title>Bacteriophage NCPPB3778 and a type I-E CRISPR drive the evolution of the US Biological Select Agent, Rathayibacter toxicus.</title>
        <authorList>
            <person name="Davis E.W.II."/>
            <person name="Tabima J.F."/>
            <person name="Weisberg A.J."/>
            <person name="Dantas Lopes L."/>
            <person name="Wiseman M.S."/>
            <person name="Wiseman M.S."/>
            <person name="Pupko T."/>
            <person name="Belcher M.S."/>
            <person name="Sechler A.J."/>
            <person name="Tancos M.A."/>
            <person name="Schroeder B.K."/>
            <person name="Murray T.D."/>
            <person name="Luster D.G."/>
            <person name="Schneider W.L."/>
            <person name="Rogers E."/>
            <person name="Andreote F.D."/>
            <person name="Grunwald N.J."/>
            <person name="Putnam M.L."/>
            <person name="Chang J.H."/>
        </authorList>
    </citation>
    <scope>NUCLEOTIDE SEQUENCE [LARGE SCALE GENOMIC DNA]</scope>
    <source>
        <strain evidence="2 3">NCCPB 2253</strain>
    </source>
</reference>
<sequence>MTSTDAPAASDGHPQLGSQHKNGDRRFGIAGALSSTLAEHGTPMLSSLYHSTVTEHVRAVRVGDELHVEWNDSHWWASSPGGLVGRLSWAKGLRAKTIHAQDGRSPFDFDTGTLIVQSVTVDREGGVVDCGGYVIPDGHDPSEWSPSASDQSERELRITLAPAAPATEAAQQPPAAQSLLRQLLGRDH</sequence>
<organism evidence="2 3">
    <name type="scientific">Rathayibacter iranicus</name>
    <dbReference type="NCBI Taxonomy" id="59737"/>
    <lineage>
        <taxon>Bacteria</taxon>
        <taxon>Bacillati</taxon>
        <taxon>Actinomycetota</taxon>
        <taxon>Actinomycetes</taxon>
        <taxon>Micrococcales</taxon>
        <taxon>Microbacteriaceae</taxon>
        <taxon>Rathayibacter</taxon>
    </lineage>
</organism>
<evidence type="ECO:0000256" key="1">
    <source>
        <dbReference type="SAM" id="MobiDB-lite"/>
    </source>
</evidence>
<dbReference type="Proteomes" id="UP000283946">
    <property type="component" value="Chromosome"/>
</dbReference>
<dbReference type="KEGG" id="ria:C7V51_02610"/>